<feature type="transmembrane region" description="Helical" evidence="5">
    <location>
        <begin position="147"/>
        <end position="168"/>
    </location>
</feature>
<proteinExistence type="predicted"/>
<dbReference type="InterPro" id="IPR007016">
    <property type="entry name" value="O-antigen_ligase-rel_domated"/>
</dbReference>
<evidence type="ECO:0000256" key="3">
    <source>
        <dbReference type="ARBA" id="ARBA00022989"/>
    </source>
</evidence>
<dbReference type="GO" id="GO:0016020">
    <property type="term" value="C:membrane"/>
    <property type="evidence" value="ECO:0007669"/>
    <property type="project" value="UniProtKB-SubCell"/>
</dbReference>
<dbReference type="Pfam" id="PF04932">
    <property type="entry name" value="Wzy_C"/>
    <property type="match status" value="1"/>
</dbReference>
<dbReference type="PANTHER" id="PTHR37422:SF13">
    <property type="entry name" value="LIPOPOLYSACCHARIDE BIOSYNTHESIS PROTEIN PA4999-RELATED"/>
    <property type="match status" value="1"/>
</dbReference>
<feature type="transmembrane region" description="Helical" evidence="5">
    <location>
        <begin position="340"/>
        <end position="361"/>
    </location>
</feature>
<feature type="transmembrane region" description="Helical" evidence="5">
    <location>
        <begin position="307"/>
        <end position="328"/>
    </location>
</feature>
<dbReference type="AlphaFoldDB" id="A0A2S6HZN5"/>
<feature type="transmembrane region" description="Helical" evidence="5">
    <location>
        <begin position="15"/>
        <end position="35"/>
    </location>
</feature>
<feature type="transmembrane region" description="Helical" evidence="5">
    <location>
        <begin position="268"/>
        <end position="287"/>
    </location>
</feature>
<evidence type="ECO:0000256" key="4">
    <source>
        <dbReference type="ARBA" id="ARBA00023136"/>
    </source>
</evidence>
<reference evidence="7 8" key="1">
    <citation type="submission" date="2018-02" db="EMBL/GenBank/DDBJ databases">
        <title>Genomic Encyclopedia of Archaeal and Bacterial Type Strains, Phase II (KMG-II): from individual species to whole genera.</title>
        <authorList>
            <person name="Goeker M."/>
        </authorList>
    </citation>
    <scope>NUCLEOTIDE SEQUENCE [LARGE SCALE GENOMIC DNA]</scope>
    <source>
        <strain evidence="7 8">DSM 3808</strain>
    </source>
</reference>
<gene>
    <name evidence="7" type="ORF">BXY41_101592</name>
</gene>
<name>A0A2S6HZN5_9FIRM</name>
<feature type="transmembrane region" description="Helical" evidence="5">
    <location>
        <begin position="243"/>
        <end position="261"/>
    </location>
</feature>
<sequence length="518" mass="60515">MSINTYNELSEKPNFLSILLNIYMISIGVGLPLVFRHYYFDILQFKYYYYCFCTIAMLVLVMTYYIMEKVKTDQSYLHNTSRIRKKLSLVDYFVIIYWFIAILSTLNSDYLYESFWGNEGRFTGLFLISWYVLSYFCVSRLWNFKEWYLDLILIAGFLVCLFGITDYFRLDIFGFKVNMIPDQKDIFTSTIGNINTYTAYVGIITALSTVLYAKENRSTHLMCYYICMVTSFFAIIMGVSDNAYLTLMALFGLLPIFLFLNMRGIKRYFIIITTFFSVAQCIDWINYKFSNQVIGIDSAFKLVLEFKFLHILVIILWSLLLLWHIWDLKGKNKLFELGNVMVYIWIGIITITSLIIIFILLDCNIAGHASKYNGLSNYFVLNDDWGTHRGYIWRNGLECFSKLTFWKKMIGYGPETFGILILKATANNKYNEIFDSAHNEYLHMLITVGVFGLISYLIFVFSIIKKCFKHKENNYLMAIAFGIICYSAQAFVNLNLPIATPIFWLLISMASAKLNHAE</sequence>
<organism evidence="7 8">
    <name type="scientific">Lacrimispora xylanisolvens</name>
    <dbReference type="NCBI Taxonomy" id="384636"/>
    <lineage>
        <taxon>Bacteria</taxon>
        <taxon>Bacillati</taxon>
        <taxon>Bacillota</taxon>
        <taxon>Clostridia</taxon>
        <taxon>Lachnospirales</taxon>
        <taxon>Lachnospiraceae</taxon>
        <taxon>Lacrimispora</taxon>
    </lineage>
</organism>
<dbReference type="GO" id="GO:0016874">
    <property type="term" value="F:ligase activity"/>
    <property type="evidence" value="ECO:0007669"/>
    <property type="project" value="UniProtKB-KW"/>
</dbReference>
<evidence type="ECO:0000259" key="6">
    <source>
        <dbReference type="Pfam" id="PF04932"/>
    </source>
</evidence>
<comment type="caution">
    <text evidence="7">The sequence shown here is derived from an EMBL/GenBank/DDBJ whole genome shotgun (WGS) entry which is preliminary data.</text>
</comment>
<feature type="domain" description="O-antigen ligase-related" evidence="6">
    <location>
        <begin position="313"/>
        <end position="457"/>
    </location>
</feature>
<dbReference type="Proteomes" id="UP000237749">
    <property type="component" value="Unassembled WGS sequence"/>
</dbReference>
<feature type="transmembrane region" description="Helical" evidence="5">
    <location>
        <begin position="120"/>
        <end position="138"/>
    </location>
</feature>
<keyword evidence="8" id="KW-1185">Reference proteome</keyword>
<evidence type="ECO:0000313" key="7">
    <source>
        <dbReference type="EMBL" id="PPK83528.1"/>
    </source>
</evidence>
<comment type="subcellular location">
    <subcellularLocation>
        <location evidence="1">Membrane</location>
        <topology evidence="1">Multi-pass membrane protein</topology>
    </subcellularLocation>
</comment>
<feature type="transmembrane region" description="Helical" evidence="5">
    <location>
        <begin position="221"/>
        <end position="237"/>
    </location>
</feature>
<accession>A0A2S6HZN5</accession>
<evidence type="ECO:0000256" key="1">
    <source>
        <dbReference type="ARBA" id="ARBA00004141"/>
    </source>
</evidence>
<protein>
    <submittedName>
        <fullName evidence="7">O-antigen ligase-like membrane protein</fullName>
    </submittedName>
</protein>
<dbReference type="OrthoDB" id="9796676at2"/>
<keyword evidence="2 5" id="KW-0812">Transmembrane</keyword>
<dbReference type="InterPro" id="IPR051533">
    <property type="entry name" value="WaaL-like"/>
</dbReference>
<feature type="transmembrane region" description="Helical" evidence="5">
    <location>
        <begin position="87"/>
        <end position="108"/>
    </location>
</feature>
<evidence type="ECO:0000256" key="2">
    <source>
        <dbReference type="ARBA" id="ARBA00022692"/>
    </source>
</evidence>
<dbReference type="EMBL" id="PTJA01000001">
    <property type="protein sequence ID" value="PPK83528.1"/>
    <property type="molecule type" value="Genomic_DNA"/>
</dbReference>
<evidence type="ECO:0000256" key="5">
    <source>
        <dbReference type="SAM" id="Phobius"/>
    </source>
</evidence>
<feature type="transmembrane region" description="Helical" evidence="5">
    <location>
        <begin position="47"/>
        <end position="66"/>
    </location>
</feature>
<feature type="transmembrane region" description="Helical" evidence="5">
    <location>
        <begin position="475"/>
        <end position="492"/>
    </location>
</feature>
<keyword evidence="4 5" id="KW-0472">Membrane</keyword>
<evidence type="ECO:0000313" key="8">
    <source>
        <dbReference type="Proteomes" id="UP000237749"/>
    </source>
</evidence>
<dbReference type="PANTHER" id="PTHR37422">
    <property type="entry name" value="TEICHURONIC ACID BIOSYNTHESIS PROTEIN TUAE"/>
    <property type="match status" value="1"/>
</dbReference>
<dbReference type="RefSeq" id="WP_104434425.1">
    <property type="nucleotide sequence ID" value="NZ_PTJA01000001.1"/>
</dbReference>
<keyword evidence="3 5" id="KW-1133">Transmembrane helix</keyword>
<feature type="transmembrane region" description="Helical" evidence="5">
    <location>
        <begin position="441"/>
        <end position="463"/>
    </location>
</feature>
<feature type="transmembrane region" description="Helical" evidence="5">
    <location>
        <begin position="197"/>
        <end position="214"/>
    </location>
</feature>
<keyword evidence="7" id="KW-0436">Ligase</keyword>